<gene>
    <name evidence="1" type="ORF">CEXT_159561</name>
</gene>
<dbReference type="EMBL" id="BPLR01010492">
    <property type="protein sequence ID" value="GIY39661.1"/>
    <property type="molecule type" value="Genomic_DNA"/>
</dbReference>
<evidence type="ECO:0000313" key="2">
    <source>
        <dbReference type="Proteomes" id="UP001054945"/>
    </source>
</evidence>
<sequence length="100" mass="11262">MRLMISNGKFMSASLNWRSNKLPFNATWVPAGLQWSIGHSLLRTKGGARRTTRLFCRGGVAKSICEEKTPIEAHLFPAETFKAELEGLGFLSSRYRRNGF</sequence>
<name>A0AAV4T2U2_CAEEX</name>
<reference evidence="1 2" key="1">
    <citation type="submission" date="2021-06" db="EMBL/GenBank/DDBJ databases">
        <title>Caerostris extrusa draft genome.</title>
        <authorList>
            <person name="Kono N."/>
            <person name="Arakawa K."/>
        </authorList>
    </citation>
    <scope>NUCLEOTIDE SEQUENCE [LARGE SCALE GENOMIC DNA]</scope>
</reference>
<organism evidence="1 2">
    <name type="scientific">Caerostris extrusa</name>
    <name type="common">Bark spider</name>
    <name type="synonym">Caerostris bankana</name>
    <dbReference type="NCBI Taxonomy" id="172846"/>
    <lineage>
        <taxon>Eukaryota</taxon>
        <taxon>Metazoa</taxon>
        <taxon>Ecdysozoa</taxon>
        <taxon>Arthropoda</taxon>
        <taxon>Chelicerata</taxon>
        <taxon>Arachnida</taxon>
        <taxon>Araneae</taxon>
        <taxon>Araneomorphae</taxon>
        <taxon>Entelegynae</taxon>
        <taxon>Araneoidea</taxon>
        <taxon>Araneidae</taxon>
        <taxon>Caerostris</taxon>
    </lineage>
</organism>
<evidence type="ECO:0000313" key="1">
    <source>
        <dbReference type="EMBL" id="GIY39661.1"/>
    </source>
</evidence>
<accession>A0AAV4T2U2</accession>
<comment type="caution">
    <text evidence="1">The sequence shown here is derived from an EMBL/GenBank/DDBJ whole genome shotgun (WGS) entry which is preliminary data.</text>
</comment>
<proteinExistence type="predicted"/>
<protein>
    <submittedName>
        <fullName evidence="1">Uncharacterized protein</fullName>
    </submittedName>
</protein>
<dbReference type="AlphaFoldDB" id="A0AAV4T2U2"/>
<keyword evidence="2" id="KW-1185">Reference proteome</keyword>
<dbReference type="Proteomes" id="UP001054945">
    <property type="component" value="Unassembled WGS sequence"/>
</dbReference>